<keyword evidence="3" id="KW-1003">Cell membrane</keyword>
<dbReference type="GO" id="GO:0015740">
    <property type="term" value="P:C4-dicarboxylate transport"/>
    <property type="evidence" value="ECO:0007669"/>
    <property type="project" value="TreeGrafter"/>
</dbReference>
<comment type="caution">
    <text evidence="11">The sequence shown here is derived from an EMBL/GenBank/DDBJ whole genome shotgun (WGS) entry which is preliminary data.</text>
</comment>
<evidence type="ECO:0000256" key="7">
    <source>
        <dbReference type="ARBA" id="ARBA00023136"/>
    </source>
</evidence>
<feature type="transmembrane region" description="Helical" evidence="9">
    <location>
        <begin position="132"/>
        <end position="149"/>
    </location>
</feature>
<dbReference type="PANTHER" id="PTHR35011:SF2">
    <property type="entry name" value="2,3-DIKETO-L-GULONATE TRAP TRANSPORTER SMALL PERMEASE PROTEIN YIAM"/>
    <property type="match status" value="1"/>
</dbReference>
<dbReference type="Pfam" id="PF04290">
    <property type="entry name" value="DctQ"/>
    <property type="match status" value="1"/>
</dbReference>
<organism evidence="11 12">
    <name type="scientific">Achromobacter pulmonis</name>
    <dbReference type="NCBI Taxonomy" id="1389932"/>
    <lineage>
        <taxon>Bacteria</taxon>
        <taxon>Pseudomonadati</taxon>
        <taxon>Pseudomonadota</taxon>
        <taxon>Betaproteobacteria</taxon>
        <taxon>Burkholderiales</taxon>
        <taxon>Alcaligenaceae</taxon>
        <taxon>Achromobacter</taxon>
    </lineage>
</organism>
<dbReference type="RefSeq" id="WP_102773089.1">
    <property type="nucleotide sequence ID" value="NZ_POQS01000003.1"/>
</dbReference>
<feature type="transmembrane region" description="Helical" evidence="9">
    <location>
        <begin position="56"/>
        <end position="79"/>
    </location>
</feature>
<keyword evidence="7 9" id="KW-0472">Membrane</keyword>
<accession>A0A2N8KIK8</accession>
<evidence type="ECO:0000259" key="10">
    <source>
        <dbReference type="Pfam" id="PF04290"/>
    </source>
</evidence>
<evidence type="ECO:0000256" key="1">
    <source>
        <dbReference type="ARBA" id="ARBA00004429"/>
    </source>
</evidence>
<proteinExistence type="inferred from homology"/>
<reference evidence="11 12" key="1">
    <citation type="submission" date="2018-01" db="EMBL/GenBank/DDBJ databases">
        <title>The draft genome of an aniline degradation strain ANB-1.</title>
        <authorList>
            <person name="Zhang L."/>
            <person name="Jiang J."/>
        </authorList>
    </citation>
    <scope>NUCLEOTIDE SEQUENCE [LARGE SCALE GENOMIC DNA]</scope>
    <source>
        <strain evidence="11 12">ANB-1</strain>
    </source>
</reference>
<keyword evidence="4 9" id="KW-0997">Cell inner membrane</keyword>
<dbReference type="GO" id="GO:0005886">
    <property type="term" value="C:plasma membrane"/>
    <property type="evidence" value="ECO:0007669"/>
    <property type="project" value="UniProtKB-SubCell"/>
</dbReference>
<protein>
    <recommendedName>
        <fullName evidence="9">TRAP transporter small permease protein</fullName>
    </recommendedName>
</protein>
<evidence type="ECO:0000256" key="9">
    <source>
        <dbReference type="RuleBase" id="RU369079"/>
    </source>
</evidence>
<dbReference type="Proteomes" id="UP000235994">
    <property type="component" value="Unassembled WGS sequence"/>
</dbReference>
<name>A0A2N8KIK8_9BURK</name>
<evidence type="ECO:0000256" key="8">
    <source>
        <dbReference type="ARBA" id="ARBA00038436"/>
    </source>
</evidence>
<comment type="function">
    <text evidence="9">Part of the tripartite ATP-independent periplasmic (TRAP) transport system.</text>
</comment>
<keyword evidence="2 9" id="KW-0813">Transport</keyword>
<dbReference type="PANTHER" id="PTHR35011">
    <property type="entry name" value="2,3-DIKETO-L-GULONATE TRAP TRANSPORTER SMALL PERMEASE PROTEIN YIAM"/>
    <property type="match status" value="1"/>
</dbReference>
<dbReference type="GO" id="GO:0022857">
    <property type="term" value="F:transmembrane transporter activity"/>
    <property type="evidence" value="ECO:0007669"/>
    <property type="project" value="UniProtKB-UniRule"/>
</dbReference>
<keyword evidence="5 9" id="KW-0812">Transmembrane</keyword>
<evidence type="ECO:0000313" key="12">
    <source>
        <dbReference type="Proteomes" id="UP000235994"/>
    </source>
</evidence>
<keyword evidence="12" id="KW-1185">Reference proteome</keyword>
<comment type="similarity">
    <text evidence="8 9">Belongs to the TRAP transporter small permease family.</text>
</comment>
<feature type="domain" description="Tripartite ATP-independent periplasmic transporters DctQ component" evidence="10">
    <location>
        <begin position="28"/>
        <end position="156"/>
    </location>
</feature>
<gene>
    <name evidence="11" type="ORF">C1I89_12445</name>
</gene>
<feature type="transmembrane region" description="Helical" evidence="9">
    <location>
        <begin position="91"/>
        <end position="112"/>
    </location>
</feature>
<dbReference type="InterPro" id="IPR055348">
    <property type="entry name" value="DctQ"/>
</dbReference>
<comment type="subcellular location">
    <subcellularLocation>
        <location evidence="1 9">Cell inner membrane</location>
        <topology evidence="1 9">Multi-pass membrane protein</topology>
    </subcellularLocation>
</comment>
<feature type="transmembrane region" description="Helical" evidence="9">
    <location>
        <begin position="20"/>
        <end position="41"/>
    </location>
</feature>
<comment type="subunit">
    <text evidence="9">The complex comprises the extracytoplasmic solute receptor protein and the two transmembrane proteins.</text>
</comment>
<evidence type="ECO:0000313" key="11">
    <source>
        <dbReference type="EMBL" id="PND33298.1"/>
    </source>
</evidence>
<keyword evidence="6 9" id="KW-1133">Transmembrane helix</keyword>
<evidence type="ECO:0000256" key="4">
    <source>
        <dbReference type="ARBA" id="ARBA00022519"/>
    </source>
</evidence>
<dbReference type="AlphaFoldDB" id="A0A2N8KIK8"/>
<evidence type="ECO:0000256" key="2">
    <source>
        <dbReference type="ARBA" id="ARBA00022448"/>
    </source>
</evidence>
<dbReference type="InterPro" id="IPR007387">
    <property type="entry name" value="TRAP_DctQ"/>
</dbReference>
<dbReference type="EMBL" id="POQS01000003">
    <property type="protein sequence ID" value="PND33298.1"/>
    <property type="molecule type" value="Genomic_DNA"/>
</dbReference>
<evidence type="ECO:0000256" key="3">
    <source>
        <dbReference type="ARBA" id="ARBA00022475"/>
    </source>
</evidence>
<evidence type="ECO:0000256" key="5">
    <source>
        <dbReference type="ARBA" id="ARBA00022692"/>
    </source>
</evidence>
<sequence>MNTDRHGWIGTVIDGICRVILWLSTTVIFVILVVNTALRYATGTSLEWANEVPELLFPWLVMSGVVLAALHNAHIATVFLMDALPAHVRRLVATVAWSVVAALYATLSWATLNMIDIVHDEKSPVLQMPGSLTYGCVMGGLVLLAVLAAQSAWQSWHSRDAVAQPDGEQQAPAVHW</sequence>
<evidence type="ECO:0000256" key="6">
    <source>
        <dbReference type="ARBA" id="ARBA00022989"/>
    </source>
</evidence>